<gene>
    <name evidence="3" type="ORF">E2F46_07015</name>
</gene>
<dbReference type="RefSeq" id="WP_133321348.1">
    <property type="nucleotide sequence ID" value="NZ_SMTF01000003.1"/>
</dbReference>
<proteinExistence type="predicted"/>
<reference evidence="3 4" key="1">
    <citation type="submission" date="2019-03" db="EMBL/GenBank/DDBJ databases">
        <title>Luteimonas zhaokaii sp.nov., isolated from the rectal contents of Plateau pika in Yushu, Qinghai Province, China.</title>
        <authorList>
            <person name="Zhang G."/>
        </authorList>
    </citation>
    <scope>NUCLEOTIDE SEQUENCE [LARGE SCALE GENOMIC DNA]</scope>
    <source>
        <strain evidence="3 4">B9</strain>
    </source>
</reference>
<sequence length="75" mass="7792">MALIELTAPTTGVVWKIPKAVGERAAAGDAIVLIESMKMEIPVTAPGEGRVVAVLVHEEELVSEGQVVARLDTGA</sequence>
<evidence type="ECO:0000256" key="1">
    <source>
        <dbReference type="ARBA" id="ARBA00023267"/>
    </source>
</evidence>
<dbReference type="Pfam" id="PF00364">
    <property type="entry name" value="Biotin_lipoyl"/>
    <property type="match status" value="1"/>
</dbReference>
<dbReference type="Gene3D" id="2.40.50.100">
    <property type="match status" value="1"/>
</dbReference>
<organism evidence="3 4">
    <name type="scientific">Luteimonas aestuarii</name>
    <dbReference type="NCBI Taxonomy" id="453837"/>
    <lineage>
        <taxon>Bacteria</taxon>
        <taxon>Pseudomonadati</taxon>
        <taxon>Pseudomonadota</taxon>
        <taxon>Gammaproteobacteria</taxon>
        <taxon>Lysobacterales</taxon>
        <taxon>Lysobacteraceae</taxon>
        <taxon>Luteimonas</taxon>
    </lineage>
</organism>
<feature type="domain" description="Lipoyl-binding" evidence="2">
    <location>
        <begin position="1"/>
        <end position="72"/>
    </location>
</feature>
<protein>
    <submittedName>
        <fullName evidence="3">Acetyl-CoA carboxylase biotin carboxyl carrier protein subunit</fullName>
    </submittedName>
</protein>
<dbReference type="InterPro" id="IPR011053">
    <property type="entry name" value="Single_hybrid_motif"/>
</dbReference>
<name>A0A4R5TYK8_9GAMM</name>
<dbReference type="OrthoDB" id="9760256at2"/>
<dbReference type="PANTHER" id="PTHR45266:SF3">
    <property type="entry name" value="OXALOACETATE DECARBOXYLASE ALPHA CHAIN"/>
    <property type="match status" value="1"/>
</dbReference>
<keyword evidence="1" id="KW-0092">Biotin</keyword>
<evidence type="ECO:0000313" key="4">
    <source>
        <dbReference type="Proteomes" id="UP000294796"/>
    </source>
</evidence>
<keyword evidence="4" id="KW-1185">Reference proteome</keyword>
<dbReference type="InterPro" id="IPR000089">
    <property type="entry name" value="Biotin_lipoyl"/>
</dbReference>
<accession>A0A4R5TYK8</accession>
<dbReference type="Proteomes" id="UP000294796">
    <property type="component" value="Unassembled WGS sequence"/>
</dbReference>
<dbReference type="PANTHER" id="PTHR45266">
    <property type="entry name" value="OXALOACETATE DECARBOXYLASE ALPHA CHAIN"/>
    <property type="match status" value="1"/>
</dbReference>
<evidence type="ECO:0000313" key="3">
    <source>
        <dbReference type="EMBL" id="TDK26329.1"/>
    </source>
</evidence>
<evidence type="ECO:0000259" key="2">
    <source>
        <dbReference type="PROSITE" id="PS50968"/>
    </source>
</evidence>
<dbReference type="AlphaFoldDB" id="A0A4R5TYK8"/>
<dbReference type="SUPFAM" id="SSF51230">
    <property type="entry name" value="Single hybrid motif"/>
    <property type="match status" value="1"/>
</dbReference>
<dbReference type="PROSITE" id="PS50968">
    <property type="entry name" value="BIOTINYL_LIPOYL"/>
    <property type="match status" value="1"/>
</dbReference>
<dbReference type="EMBL" id="SMTF01000003">
    <property type="protein sequence ID" value="TDK26329.1"/>
    <property type="molecule type" value="Genomic_DNA"/>
</dbReference>
<dbReference type="CDD" id="cd06850">
    <property type="entry name" value="biotinyl_domain"/>
    <property type="match status" value="1"/>
</dbReference>
<comment type="caution">
    <text evidence="3">The sequence shown here is derived from an EMBL/GenBank/DDBJ whole genome shotgun (WGS) entry which is preliminary data.</text>
</comment>
<dbReference type="InterPro" id="IPR050709">
    <property type="entry name" value="Biotin_Carboxyl_Carrier/Decarb"/>
</dbReference>